<dbReference type="CDD" id="cd09942">
    <property type="entry name" value="SH2_nSH2_p85_like"/>
    <property type="match status" value="1"/>
</dbReference>
<dbReference type="SUPFAM" id="SSF48350">
    <property type="entry name" value="GTPase activation domain, GAP"/>
    <property type="match status" value="1"/>
</dbReference>
<evidence type="ECO:0000256" key="2">
    <source>
        <dbReference type="ARBA" id="ARBA00022833"/>
    </source>
</evidence>
<evidence type="ECO:0000259" key="8">
    <source>
        <dbReference type="PROSITE" id="PS50081"/>
    </source>
</evidence>
<feature type="domain" description="Phorbol-ester/DAG-type" evidence="8">
    <location>
        <begin position="26"/>
        <end position="77"/>
    </location>
</feature>
<dbReference type="EnsemblMetazoa" id="PHUM512110-RA">
    <property type="protein sequence ID" value="PHUM512110-PA"/>
    <property type="gene ID" value="PHUM512110"/>
</dbReference>
<dbReference type="GO" id="GO:0016301">
    <property type="term" value="F:kinase activity"/>
    <property type="evidence" value="ECO:0007669"/>
    <property type="project" value="UniProtKB-KW"/>
</dbReference>
<evidence type="ECO:0000256" key="6">
    <source>
        <dbReference type="SAM" id="MobiDB-lite"/>
    </source>
</evidence>
<gene>
    <name evidence="11" type="primary">8233080</name>
    <name evidence="10" type="ORF">Phum_PHUM512110</name>
</gene>
<dbReference type="InterPro" id="IPR046349">
    <property type="entry name" value="C1-like_sf"/>
</dbReference>
<dbReference type="CDD" id="cd00159">
    <property type="entry name" value="RhoGAP"/>
    <property type="match status" value="1"/>
</dbReference>
<dbReference type="AlphaFoldDB" id="E0VYA2"/>
<dbReference type="GeneID" id="8233080"/>
<evidence type="ECO:0000256" key="5">
    <source>
        <dbReference type="SAM" id="Coils"/>
    </source>
</evidence>
<dbReference type="InterPro" id="IPR036860">
    <property type="entry name" value="SH2_dom_sf"/>
</dbReference>
<name>E0VYA2_PEDHC</name>
<dbReference type="KEGG" id="phu:Phum_PHUM512110"/>
<dbReference type="EMBL" id="AAZO01006228">
    <property type="status" value="NOT_ANNOTATED_CDS"/>
    <property type="molecule type" value="Genomic_DNA"/>
</dbReference>
<dbReference type="GO" id="GO:0046935">
    <property type="term" value="F:1-phosphatidylinositol-3-kinase regulator activity"/>
    <property type="evidence" value="ECO:0007669"/>
    <property type="project" value="TreeGrafter"/>
</dbReference>
<evidence type="ECO:0000256" key="1">
    <source>
        <dbReference type="ARBA" id="ARBA00022723"/>
    </source>
</evidence>
<feature type="domain" description="Rho-GAP" evidence="9">
    <location>
        <begin position="92"/>
        <end position="277"/>
    </location>
</feature>
<dbReference type="VEuPathDB" id="VectorBase:PHUM512110"/>
<evidence type="ECO:0000259" key="7">
    <source>
        <dbReference type="PROSITE" id="PS50001"/>
    </source>
</evidence>
<dbReference type="PRINTS" id="PR00678">
    <property type="entry name" value="PI3KINASEP85"/>
</dbReference>
<feature type="domain" description="SH2" evidence="7">
    <location>
        <begin position="323"/>
        <end position="417"/>
    </location>
</feature>
<proteinExistence type="predicted"/>
<dbReference type="HOGENOM" id="CLU_007031_1_0_1"/>
<feature type="domain" description="SH2" evidence="7">
    <location>
        <begin position="611"/>
        <end position="704"/>
    </location>
</feature>
<keyword evidence="10" id="KW-0418">Kinase</keyword>
<protein>
    <submittedName>
        <fullName evidence="10 11">Phosphatidylinositol 3-kinase regulatory subunit alpha, putative</fullName>
    </submittedName>
</protein>
<dbReference type="Pfam" id="PF00620">
    <property type="entry name" value="RhoGAP"/>
    <property type="match status" value="1"/>
</dbReference>
<dbReference type="FunFam" id="3.30.505.10:FF:000100">
    <property type="entry name" value="phosphatidylinositol 3-kinase regulatory subunit gamma"/>
    <property type="match status" value="1"/>
</dbReference>
<keyword evidence="5" id="KW-0175">Coiled coil</keyword>
<feature type="coiled-coil region" evidence="5">
    <location>
        <begin position="432"/>
        <end position="466"/>
    </location>
</feature>
<dbReference type="EMBL" id="DS235845">
    <property type="protein sequence ID" value="EEB18358.1"/>
    <property type="molecule type" value="Genomic_DNA"/>
</dbReference>
<dbReference type="PRINTS" id="PR00401">
    <property type="entry name" value="SH2DOMAIN"/>
</dbReference>
<dbReference type="Gene3D" id="1.10.287.1490">
    <property type="match status" value="1"/>
</dbReference>
<keyword evidence="12" id="KW-1185">Reference proteome</keyword>
<feature type="coiled-coil region" evidence="5">
    <location>
        <begin position="504"/>
        <end position="559"/>
    </location>
</feature>
<dbReference type="PANTHER" id="PTHR10155:SF10">
    <property type="entry name" value="PI3K21B, ISOFORM B"/>
    <property type="match status" value="1"/>
</dbReference>
<evidence type="ECO:0000313" key="10">
    <source>
        <dbReference type="EMBL" id="EEB18358.1"/>
    </source>
</evidence>
<dbReference type="PROSITE" id="PS50081">
    <property type="entry name" value="ZF_DAG_PE_2"/>
    <property type="match status" value="1"/>
</dbReference>
<reference evidence="10" key="2">
    <citation type="submission" date="2007-04" db="EMBL/GenBank/DDBJ databases">
        <title>The genome of the human body louse.</title>
        <authorList>
            <consortium name="The Human Body Louse Genome Consortium"/>
            <person name="Kirkness E."/>
            <person name="Walenz B."/>
            <person name="Hass B."/>
            <person name="Bruggner R."/>
            <person name="Strausberg R."/>
        </authorList>
    </citation>
    <scope>NUCLEOTIDE SEQUENCE</scope>
    <source>
        <strain evidence="10">USDA</strain>
    </source>
</reference>
<dbReference type="FunCoup" id="E0VYA2">
    <property type="interactions" value="281"/>
</dbReference>
<evidence type="ECO:0000259" key="9">
    <source>
        <dbReference type="PROSITE" id="PS50238"/>
    </source>
</evidence>
<feature type="region of interest" description="Disordered" evidence="6">
    <location>
        <begin position="290"/>
        <end position="309"/>
    </location>
</feature>
<keyword evidence="10" id="KW-0808">Transferase</keyword>
<dbReference type="OrthoDB" id="3175255at2759"/>
<dbReference type="Pfam" id="PF16454">
    <property type="entry name" value="PI3K_P85_iSH2"/>
    <property type="match status" value="1"/>
</dbReference>
<evidence type="ECO:0000256" key="3">
    <source>
        <dbReference type="ARBA" id="ARBA00022999"/>
    </source>
</evidence>
<dbReference type="STRING" id="121224.E0VYA2"/>
<dbReference type="InterPro" id="IPR002219">
    <property type="entry name" value="PKC_DAG/PE"/>
</dbReference>
<evidence type="ECO:0000256" key="4">
    <source>
        <dbReference type="PROSITE-ProRule" id="PRU00191"/>
    </source>
</evidence>
<dbReference type="InterPro" id="IPR035022">
    <property type="entry name" value="PI3kinase_P85_nSH2"/>
</dbReference>
<keyword evidence="3 4" id="KW-0727">SH2 domain</keyword>
<dbReference type="InterPro" id="IPR000980">
    <property type="entry name" value="SH2"/>
</dbReference>
<dbReference type="SMART" id="SM00252">
    <property type="entry name" value="SH2"/>
    <property type="match status" value="2"/>
</dbReference>
<dbReference type="PANTHER" id="PTHR10155">
    <property type="entry name" value="PHOSPHATIDYLINOSITOL 3-KINASE REGULATORY SUBUNIT"/>
    <property type="match status" value="1"/>
</dbReference>
<dbReference type="SUPFAM" id="SSF57889">
    <property type="entry name" value="Cysteine-rich domain"/>
    <property type="match status" value="1"/>
</dbReference>
<dbReference type="Gene3D" id="3.30.60.20">
    <property type="match status" value="1"/>
</dbReference>
<dbReference type="CDD" id="cd12923">
    <property type="entry name" value="iSH2_PI3K_IA_R"/>
    <property type="match status" value="1"/>
</dbReference>
<dbReference type="PROSITE" id="PS50001">
    <property type="entry name" value="SH2"/>
    <property type="match status" value="2"/>
</dbReference>
<dbReference type="InterPro" id="IPR008936">
    <property type="entry name" value="Rho_GTPase_activation_prot"/>
</dbReference>
<accession>E0VYA2</accession>
<dbReference type="Gene3D" id="3.30.505.10">
    <property type="entry name" value="SH2 domain"/>
    <property type="match status" value="2"/>
</dbReference>
<reference evidence="10" key="1">
    <citation type="submission" date="2007-04" db="EMBL/GenBank/DDBJ databases">
        <title>Annotation of Pediculus humanus corporis strain USDA.</title>
        <authorList>
            <person name="Kirkness E."/>
            <person name="Hannick L."/>
            <person name="Hass B."/>
            <person name="Bruggner R."/>
            <person name="Lawson D."/>
            <person name="Bidwell S."/>
            <person name="Joardar V."/>
            <person name="Caler E."/>
            <person name="Walenz B."/>
            <person name="Inman J."/>
            <person name="Schobel S."/>
            <person name="Galinsky K."/>
            <person name="Amedeo P."/>
            <person name="Strausberg R."/>
        </authorList>
    </citation>
    <scope>NUCLEOTIDE SEQUENCE</scope>
    <source>
        <strain evidence="10">USDA</strain>
    </source>
</reference>
<dbReference type="InParanoid" id="E0VYA2"/>
<dbReference type="GO" id="GO:0046854">
    <property type="term" value="P:phosphatidylinositol phosphate biosynthetic process"/>
    <property type="evidence" value="ECO:0007669"/>
    <property type="project" value="TreeGrafter"/>
</dbReference>
<dbReference type="Pfam" id="PF00017">
    <property type="entry name" value="SH2"/>
    <property type="match status" value="2"/>
</dbReference>
<dbReference type="SUPFAM" id="SSF55550">
    <property type="entry name" value="SH2 domain"/>
    <property type="match status" value="2"/>
</dbReference>
<dbReference type="Proteomes" id="UP000009046">
    <property type="component" value="Unassembled WGS sequence"/>
</dbReference>
<evidence type="ECO:0000313" key="11">
    <source>
        <dbReference type="EnsemblMetazoa" id="PHUM512110-PA"/>
    </source>
</evidence>
<evidence type="ECO:0000313" key="12">
    <source>
        <dbReference type="Proteomes" id="UP000009046"/>
    </source>
</evidence>
<dbReference type="GO" id="GO:0008286">
    <property type="term" value="P:insulin receptor signaling pathway"/>
    <property type="evidence" value="ECO:0007669"/>
    <property type="project" value="TreeGrafter"/>
</dbReference>
<dbReference type="PROSITE" id="PS50238">
    <property type="entry name" value="RHOGAP"/>
    <property type="match status" value="1"/>
</dbReference>
<keyword evidence="2" id="KW-0862">Zinc</keyword>
<dbReference type="SMART" id="SM00324">
    <property type="entry name" value="RhoGAP"/>
    <property type="match status" value="1"/>
</dbReference>
<dbReference type="GO" id="GO:0046872">
    <property type="term" value="F:metal ion binding"/>
    <property type="evidence" value="ECO:0007669"/>
    <property type="project" value="UniProtKB-KW"/>
</dbReference>
<dbReference type="Gene3D" id="1.10.555.10">
    <property type="entry name" value="Rho GTPase activation protein"/>
    <property type="match status" value="1"/>
</dbReference>
<dbReference type="GO" id="GO:0005942">
    <property type="term" value="C:phosphatidylinositol 3-kinase complex"/>
    <property type="evidence" value="ECO:0007669"/>
    <property type="project" value="TreeGrafter"/>
</dbReference>
<keyword evidence="1" id="KW-0479">Metal-binding</keyword>
<dbReference type="InterPro" id="IPR000198">
    <property type="entry name" value="RhoGAP_dom"/>
</dbReference>
<dbReference type="RefSeq" id="XP_002431096.1">
    <property type="nucleotide sequence ID" value="XM_002431051.1"/>
</dbReference>
<reference evidence="11" key="3">
    <citation type="submission" date="2021-02" db="UniProtKB">
        <authorList>
            <consortium name="EnsemblMetazoa"/>
        </authorList>
    </citation>
    <scope>IDENTIFICATION</scope>
    <source>
        <strain evidence="11">USDA</strain>
    </source>
</reference>
<sequence length="726" mass="83616">MSTTPASCLRLDREEDWEGDAFGSLVHCLRDQENFQCEGSCDKCKKYIDGVLREGYLCYDCGLQAHKACSAPNSLHSSGLEQLTNKHTLFGIGLCSQFDPAERPAPYVVMRLTQELENRARNLPFVDISKLYKVCDDDSVKTLKQKLNEDLYGVELSVLKNYLLELPDPVIPVQSYQIFIEAALCGSDFQCAARLTSLVHELPEHHKLTLRFLLAHCIRLCQLHHACGYKNPQNVFIQVFCIVLLRPSWEQFNQVVHNLQAHIRILELLLLHGDWGEKLPEFMSAPILPPRKVSRPGPHPYRDDLELERDRDSAQQQLKDAEWYWGDITREEVNEKLMNTPDGTFLVRNASNKGGEYTLTLRKGGTNKLIKICHKNGKYGFSEPYKFNSVVELVKFYKTSSLAQYNSTLDIKLLYPVSRFQQEDEIASSLNIEKVAKKLAEIEAQLQDKSRTFQKLKEDFNKISKEIEVKRGPTMDAFIELTNMFKEQQELQERFKKEAQPHEIKSLMVNSELLKQRIKSLEESRELLKENLKQQVAYYKTLEREMLTVKREMLGLSKQKEQHMKWLLCKGVKQSQIDHFLAPESLTPWGLRELETDENLKSMPHQNEYLWNLPECSRAQAATLLESKPEGTFLVRPSSSGQYALSIVCNGVINHCIIYQTDRGFGFAEPYNIYPSLKQLVLHYANNSLEEHNEELKTTLMYPVFALTNSRDSSKEETTTQSNART</sequence>
<dbReference type="OMA" id="SERCPQN"/>
<dbReference type="InterPro" id="IPR032498">
    <property type="entry name" value="PI3K_P85_iSH2"/>
</dbReference>
<dbReference type="CTD" id="8233080"/>
<organism>
    <name type="scientific">Pediculus humanus subsp. corporis</name>
    <name type="common">Body louse</name>
    <dbReference type="NCBI Taxonomy" id="121224"/>
    <lineage>
        <taxon>Eukaryota</taxon>
        <taxon>Metazoa</taxon>
        <taxon>Ecdysozoa</taxon>
        <taxon>Arthropoda</taxon>
        <taxon>Hexapoda</taxon>
        <taxon>Insecta</taxon>
        <taxon>Pterygota</taxon>
        <taxon>Neoptera</taxon>
        <taxon>Paraneoptera</taxon>
        <taxon>Psocodea</taxon>
        <taxon>Troctomorpha</taxon>
        <taxon>Phthiraptera</taxon>
        <taxon>Anoplura</taxon>
        <taxon>Pediculidae</taxon>
        <taxon>Pediculus</taxon>
    </lineage>
</organism>
<dbReference type="FunFam" id="3.30.505.10:FF:000014">
    <property type="entry name" value="Phosphatidylinositol 3-kinase regulatory subunit alpha"/>
    <property type="match status" value="1"/>
</dbReference>
<dbReference type="eggNOG" id="KOG4637">
    <property type="taxonomic scope" value="Eukaryota"/>
</dbReference>
<feature type="compositionally biased region" description="Basic and acidic residues" evidence="6">
    <location>
        <begin position="300"/>
        <end position="309"/>
    </location>
</feature>